<name>A0A4Q7NS97_9ACTN</name>
<proteinExistence type="predicted"/>
<sequence length="310" mass="34153">MQEWEQLAERQDGIITLEQALTHGHSRDTVRWRLTSGRWREVHPRTYAVHTGPLLERSAWWAAVLGAGEGAVLSHASAAALWGLGAGPPEISVTVPYERKAPRLRGVRVFRSRHVEDRRDHRAFLPCTRVEATVLDVAVASRTPLAGLALVARAVQRGRTRPDLLLQELDARHKVRHRAALAAVLLDVTAGAHSGLEAAYLHLERAHGLPDPERQAPGAGPGGRVFRDALYREQGVAVELDGRAFHADADTRFRDMARDNAAAVEGLVTLRFGYLDVLGEPCRVARQVARVLRDRGWQGSPRRCGPQCGL</sequence>
<dbReference type="RefSeq" id="WP_130492492.1">
    <property type="nucleotide sequence ID" value="NZ_SGXD01000002.1"/>
</dbReference>
<dbReference type="EMBL" id="SGXD01000002">
    <property type="protein sequence ID" value="RZS89967.1"/>
    <property type="molecule type" value="Genomic_DNA"/>
</dbReference>
<evidence type="ECO:0000313" key="2">
    <source>
        <dbReference type="Proteomes" id="UP000293638"/>
    </source>
</evidence>
<accession>A0A4Q7NS97</accession>
<organism evidence="1 2">
    <name type="scientific">Motilibacter rhizosphaerae</name>
    <dbReference type="NCBI Taxonomy" id="598652"/>
    <lineage>
        <taxon>Bacteria</taxon>
        <taxon>Bacillati</taxon>
        <taxon>Actinomycetota</taxon>
        <taxon>Actinomycetes</taxon>
        <taxon>Motilibacterales</taxon>
        <taxon>Motilibacteraceae</taxon>
        <taxon>Motilibacter</taxon>
    </lineage>
</organism>
<reference evidence="1 2" key="1">
    <citation type="submission" date="2019-02" db="EMBL/GenBank/DDBJ databases">
        <title>Genomic Encyclopedia of Type Strains, Phase IV (KMG-IV): sequencing the most valuable type-strain genomes for metagenomic binning, comparative biology and taxonomic classification.</title>
        <authorList>
            <person name="Goeker M."/>
        </authorList>
    </citation>
    <scope>NUCLEOTIDE SEQUENCE [LARGE SCALE GENOMIC DNA]</scope>
    <source>
        <strain evidence="1 2">DSM 45622</strain>
    </source>
</reference>
<evidence type="ECO:0000313" key="1">
    <source>
        <dbReference type="EMBL" id="RZS89967.1"/>
    </source>
</evidence>
<gene>
    <name evidence="1" type="ORF">EV189_1749</name>
</gene>
<comment type="caution">
    <text evidence="1">The sequence shown here is derived from an EMBL/GenBank/DDBJ whole genome shotgun (WGS) entry which is preliminary data.</text>
</comment>
<protein>
    <submittedName>
        <fullName evidence="1">Uncharacterized protein</fullName>
    </submittedName>
</protein>
<dbReference type="Proteomes" id="UP000293638">
    <property type="component" value="Unassembled WGS sequence"/>
</dbReference>
<dbReference type="AlphaFoldDB" id="A0A4Q7NS97"/>
<keyword evidence="2" id="KW-1185">Reference proteome</keyword>
<dbReference type="OrthoDB" id="5146042at2"/>